<dbReference type="AlphaFoldDB" id="A0A1G8F632"/>
<accession>A0A1G8F632</accession>
<proteinExistence type="predicted"/>
<dbReference type="OrthoDB" id="2667186at2"/>
<gene>
    <name evidence="1" type="ORF">SAMN04489735_10576</name>
</gene>
<evidence type="ECO:0000313" key="1">
    <source>
        <dbReference type="EMBL" id="SDH77574.1"/>
    </source>
</evidence>
<dbReference type="Proteomes" id="UP000198956">
    <property type="component" value="Unassembled WGS sequence"/>
</dbReference>
<protein>
    <submittedName>
        <fullName evidence="1">Uncharacterized protein</fullName>
    </submittedName>
</protein>
<organism evidence="1 2">
    <name type="scientific">Aneurinibacillus thermoaerophilus</name>
    <dbReference type="NCBI Taxonomy" id="143495"/>
    <lineage>
        <taxon>Bacteria</taxon>
        <taxon>Bacillati</taxon>
        <taxon>Bacillota</taxon>
        <taxon>Bacilli</taxon>
        <taxon>Bacillales</taxon>
        <taxon>Paenibacillaceae</taxon>
        <taxon>Aneurinibacillus group</taxon>
        <taxon>Aneurinibacillus</taxon>
    </lineage>
</organism>
<reference evidence="1 2" key="1">
    <citation type="submission" date="2016-10" db="EMBL/GenBank/DDBJ databases">
        <authorList>
            <person name="de Groot N.N."/>
        </authorList>
    </citation>
    <scope>NUCLEOTIDE SEQUENCE [LARGE SCALE GENOMIC DNA]</scope>
    <source>
        <strain evidence="1 2">L 420-91</strain>
    </source>
</reference>
<sequence>MQTMYPAIVNSPLTSLVAAIDDTQNTIEVTDGSKLPDAPNLATIGGGENAETVLYTGKSGNTLTGVTRGFQGTARAWSAGTQIGRFFTEYDYAAMIENIEEMSAQIGEGIPFQTTLLPGLNIVTVPRSTPFNVLNIKGRTLVNLLGRLGRTATSATITIDAAKTYLIINEGGTSVTVNGASQMTPYKVTGVTSLALSWASGEKVAVYDITGDTTIDSLTNAQINAKYPYVDDIKGVRNPYIIRYGKNILPPFTEWTLNSNAKVESAYKLTLNATASTQYSSFDVPVIGGQTYTLSYITNTVSVGYMNIEWIDKDGNTISYSPPNQTTQTVLAPANAVKARVLATSTAAGTFTFENPMLNIGDTPLPFEPQNDDYMLIDATFHGNPVTGVADHLYFDDNGQARKVKWFEEVVLDGSLPWELTEDNTGNKRVQIRSQFIAWVGKNSSRVVKFDGKILNYNGVGKDVDTFIDYWEGSAYPHGTLAITISDTDSGWGENYTPTPDEIKAYFYGWKMHGDGGPYTTYTSGTKRWSPRLADGSVNGSGETTTLPTTIAPGFTPYRLLYQLATPVEVPVTSEGEISLHEGDNLLEVGTGVVRREHANPGLSLPRYWINANGLQSTWFKNRAEKILAVYKNEIIDKSWTIWTNTITGYGLSEAGVLTTDYDPAALYSASYIVLDKYLYTAPLIDLQAEYRTKLAGVVAELAQDQADLATRVSVVETQYARKQQGQWIVPVLLNGWSVPNGTGVMLGYYKDQFDIVNVCIRMMAGITAAQTPLFILPAGYRPKTDILLFVDTNNSPTDHKGIPIVVNSDGTVRIGEAGSLTWINLAVSFRAEQ</sequence>
<name>A0A1G8F632_ANETH</name>
<dbReference type="EMBL" id="FNDE01000057">
    <property type="protein sequence ID" value="SDH77574.1"/>
    <property type="molecule type" value="Genomic_DNA"/>
</dbReference>
<dbReference type="RefSeq" id="WP_091261455.1">
    <property type="nucleotide sequence ID" value="NZ_FNDE01000057.1"/>
</dbReference>
<evidence type="ECO:0000313" key="2">
    <source>
        <dbReference type="Proteomes" id="UP000198956"/>
    </source>
</evidence>